<dbReference type="EMBL" id="QMEY01000003">
    <property type="protein sequence ID" value="RBQ20029.1"/>
    <property type="molecule type" value="Genomic_DNA"/>
</dbReference>
<dbReference type="Proteomes" id="UP000253303">
    <property type="component" value="Unassembled WGS sequence"/>
</dbReference>
<evidence type="ECO:0000313" key="2">
    <source>
        <dbReference type="Proteomes" id="UP000253303"/>
    </source>
</evidence>
<comment type="caution">
    <text evidence="1">The sequence shown here is derived from an EMBL/GenBank/DDBJ whole genome shotgun (WGS) entry which is preliminary data.</text>
</comment>
<organism evidence="1 2">
    <name type="scientific">Spongiactinospora rosea</name>
    <dbReference type="NCBI Taxonomy" id="2248750"/>
    <lineage>
        <taxon>Bacteria</taxon>
        <taxon>Bacillati</taxon>
        <taxon>Actinomycetota</taxon>
        <taxon>Actinomycetes</taxon>
        <taxon>Streptosporangiales</taxon>
        <taxon>Streptosporangiaceae</taxon>
        <taxon>Spongiactinospora</taxon>
    </lineage>
</organism>
<proteinExistence type="predicted"/>
<name>A0A366M361_9ACTN</name>
<reference evidence="1 2" key="1">
    <citation type="submission" date="2018-06" db="EMBL/GenBank/DDBJ databases">
        <title>Sphaerisporangium craniellae sp. nov., isolated from a marine sponge in the South China Sea.</title>
        <authorList>
            <person name="Li L."/>
        </authorList>
    </citation>
    <scope>NUCLEOTIDE SEQUENCE [LARGE SCALE GENOMIC DNA]</scope>
    <source>
        <strain evidence="1 2">LHW63015</strain>
    </source>
</reference>
<dbReference type="RefSeq" id="WP_113980234.1">
    <property type="nucleotide sequence ID" value="NZ_QMEY01000003.1"/>
</dbReference>
<gene>
    <name evidence="1" type="ORF">DP939_09360</name>
</gene>
<accession>A0A366M361</accession>
<dbReference type="AlphaFoldDB" id="A0A366M361"/>
<sequence length="86" mass="9336">MDVNKILASAFVSVVVSIDLTDDDDIDPDIATDILEPAAALFRDLSGEGRREVTSLILGCAELEENPERRRAILALPEAIDLLDVD</sequence>
<keyword evidence="2" id="KW-1185">Reference proteome</keyword>
<protein>
    <submittedName>
        <fullName evidence="1">Uncharacterized protein</fullName>
    </submittedName>
</protein>
<dbReference type="OrthoDB" id="3542511at2"/>
<evidence type="ECO:0000313" key="1">
    <source>
        <dbReference type="EMBL" id="RBQ20029.1"/>
    </source>
</evidence>